<dbReference type="RefSeq" id="WP_092159259.1">
    <property type="nucleotide sequence ID" value="NZ_FNGA01000002.1"/>
</dbReference>
<dbReference type="Pfam" id="PF07484">
    <property type="entry name" value="Collar"/>
    <property type="match status" value="1"/>
</dbReference>
<organism evidence="3 4">
    <name type="scientific">Maridesulfovibrio ferrireducens</name>
    <dbReference type="NCBI Taxonomy" id="246191"/>
    <lineage>
        <taxon>Bacteria</taxon>
        <taxon>Pseudomonadati</taxon>
        <taxon>Thermodesulfobacteriota</taxon>
        <taxon>Desulfovibrionia</taxon>
        <taxon>Desulfovibrionales</taxon>
        <taxon>Desulfovibrionaceae</taxon>
        <taxon>Maridesulfovibrio</taxon>
    </lineage>
</organism>
<accession>A0A1G9ENY1</accession>
<dbReference type="Gene3D" id="3.90.1340.10">
    <property type="entry name" value="Phage tail collar domain"/>
    <property type="match status" value="1"/>
</dbReference>
<evidence type="ECO:0000313" key="4">
    <source>
        <dbReference type="Proteomes" id="UP000199053"/>
    </source>
</evidence>
<dbReference type="InterPro" id="IPR037053">
    <property type="entry name" value="Phage_tail_collar_dom_sf"/>
</dbReference>
<dbReference type="AlphaFoldDB" id="A0A1G9ENY1"/>
<feature type="chain" id="PRO_5011672895" evidence="1">
    <location>
        <begin position="30"/>
        <end position="196"/>
    </location>
</feature>
<evidence type="ECO:0000313" key="3">
    <source>
        <dbReference type="EMBL" id="SDK77892.1"/>
    </source>
</evidence>
<proteinExistence type="predicted"/>
<name>A0A1G9ENY1_9BACT</name>
<dbReference type="STRING" id="246191.SAMN05660337_1203"/>
<dbReference type="EMBL" id="FNGA01000002">
    <property type="protein sequence ID" value="SDK77892.1"/>
    <property type="molecule type" value="Genomic_DNA"/>
</dbReference>
<feature type="signal peptide" evidence="1">
    <location>
        <begin position="1"/>
        <end position="29"/>
    </location>
</feature>
<gene>
    <name evidence="3" type="ORF">SAMN05660337_1203</name>
</gene>
<protein>
    <submittedName>
        <fullName evidence="3">Phage Tail Collar Domain</fullName>
    </submittedName>
</protein>
<dbReference type="Proteomes" id="UP000199053">
    <property type="component" value="Unassembled WGS sequence"/>
</dbReference>
<evidence type="ECO:0000256" key="1">
    <source>
        <dbReference type="SAM" id="SignalP"/>
    </source>
</evidence>
<feature type="domain" description="Phage tail collar" evidence="2">
    <location>
        <begin position="53"/>
        <end position="97"/>
    </location>
</feature>
<dbReference type="InterPro" id="IPR011083">
    <property type="entry name" value="Phage_tail_collar_dom"/>
</dbReference>
<dbReference type="OrthoDB" id="5455928at2"/>
<keyword evidence="1" id="KW-0732">Signal</keyword>
<dbReference type="SUPFAM" id="SSF88874">
    <property type="entry name" value="Receptor-binding domain of short tail fibre protein gp12"/>
    <property type="match status" value="1"/>
</dbReference>
<sequence>MKFTHNIISKYLFLFLLLLFVSVHSSAIAGDATSFDPTSVAVEPKAISGVPIGGVIPWTSGTVPEGFLECNGQSTSGYTDLAAIVGGTVPDLRGEFIRGWDHGKGVDSGRAIKSSQNSAMESHSHQTTITVSGSGIVRGATKSMMVSAGGFLTGAGTPANQAISFSASGTGTSTPAGSGTENRPRNYSMMYIIKAE</sequence>
<reference evidence="4" key="1">
    <citation type="submission" date="2016-10" db="EMBL/GenBank/DDBJ databases">
        <authorList>
            <person name="Varghese N."/>
            <person name="Submissions S."/>
        </authorList>
    </citation>
    <scope>NUCLEOTIDE SEQUENCE [LARGE SCALE GENOMIC DNA]</scope>
    <source>
        <strain evidence="4">DSM 16995</strain>
    </source>
</reference>
<evidence type="ECO:0000259" key="2">
    <source>
        <dbReference type="Pfam" id="PF07484"/>
    </source>
</evidence>
<keyword evidence="4" id="KW-1185">Reference proteome</keyword>